<dbReference type="InterPro" id="IPR000182">
    <property type="entry name" value="GNAT_dom"/>
</dbReference>
<dbReference type="OrthoDB" id="41238at2759"/>
<dbReference type="GO" id="GO:1990189">
    <property type="term" value="F:protein N-terminal-serine acetyltransferase activity"/>
    <property type="evidence" value="ECO:0007669"/>
    <property type="project" value="TreeGrafter"/>
</dbReference>
<accession>D8QJR7</accession>
<reference evidence="2 3" key="1">
    <citation type="journal article" date="2010" name="Nat. Biotechnol.">
        <title>Genome sequence of the model mushroom Schizophyllum commune.</title>
        <authorList>
            <person name="Ohm R.A."/>
            <person name="de Jong J.F."/>
            <person name="Lugones L.G."/>
            <person name="Aerts A."/>
            <person name="Kothe E."/>
            <person name="Stajich J.E."/>
            <person name="de Vries R.P."/>
            <person name="Record E."/>
            <person name="Levasseur A."/>
            <person name="Baker S.E."/>
            <person name="Bartholomew K.A."/>
            <person name="Coutinho P.M."/>
            <person name="Erdmann S."/>
            <person name="Fowler T.J."/>
            <person name="Gathman A.C."/>
            <person name="Lombard V."/>
            <person name="Henrissat B."/>
            <person name="Knabe N."/>
            <person name="Kuees U."/>
            <person name="Lilly W.W."/>
            <person name="Lindquist E."/>
            <person name="Lucas S."/>
            <person name="Magnuson J.K."/>
            <person name="Piumi F."/>
            <person name="Raudaskoski M."/>
            <person name="Salamov A."/>
            <person name="Schmutz J."/>
            <person name="Schwarze F.W.M.R."/>
            <person name="vanKuyk P.A."/>
            <person name="Horton J.S."/>
            <person name="Grigoriev I.V."/>
            <person name="Woesten H.A.B."/>
        </authorList>
    </citation>
    <scope>NUCLEOTIDE SEQUENCE [LARGE SCALE GENOMIC DNA]</scope>
    <source>
        <strain evidence="3">H4-8 / FGSC 9210</strain>
    </source>
</reference>
<dbReference type="VEuPathDB" id="FungiDB:SCHCODRAFT_02593211"/>
<proteinExistence type="predicted"/>
<dbReference type="OMA" id="ILRWDRV"/>
<dbReference type="SUPFAM" id="SSF55729">
    <property type="entry name" value="Acyl-CoA N-acyltransferases (Nat)"/>
    <property type="match status" value="1"/>
</dbReference>
<dbReference type="PANTHER" id="PTHR43441">
    <property type="entry name" value="RIBOSOMAL-PROTEIN-SERINE ACETYLTRANSFERASE"/>
    <property type="match status" value="1"/>
</dbReference>
<dbReference type="EMBL" id="GL377315">
    <property type="protein sequence ID" value="EFI91854.1"/>
    <property type="molecule type" value="Genomic_DNA"/>
</dbReference>
<dbReference type="eggNOG" id="ENOG502S4YT">
    <property type="taxonomic scope" value="Eukaryota"/>
</dbReference>
<organism evidence="3">
    <name type="scientific">Schizophyllum commune (strain H4-8 / FGSC 9210)</name>
    <name type="common">Split gill fungus</name>
    <dbReference type="NCBI Taxonomy" id="578458"/>
    <lineage>
        <taxon>Eukaryota</taxon>
        <taxon>Fungi</taxon>
        <taxon>Dikarya</taxon>
        <taxon>Basidiomycota</taxon>
        <taxon>Agaricomycotina</taxon>
        <taxon>Agaricomycetes</taxon>
        <taxon>Agaricomycetidae</taxon>
        <taxon>Agaricales</taxon>
        <taxon>Schizophyllaceae</taxon>
        <taxon>Schizophyllum</taxon>
    </lineage>
</organism>
<keyword evidence="3" id="KW-1185">Reference proteome</keyword>
<dbReference type="InterPro" id="IPR016181">
    <property type="entry name" value="Acyl_CoA_acyltransferase"/>
</dbReference>
<evidence type="ECO:0000259" key="1">
    <source>
        <dbReference type="Pfam" id="PF13302"/>
    </source>
</evidence>
<dbReference type="RefSeq" id="XP_003026757.1">
    <property type="nucleotide sequence ID" value="XM_003026711.1"/>
</dbReference>
<dbReference type="KEGG" id="scm:SCHCO_02593211"/>
<dbReference type="Pfam" id="PF13302">
    <property type="entry name" value="Acetyltransf_3"/>
    <property type="match status" value="1"/>
</dbReference>
<dbReference type="PANTHER" id="PTHR43441:SF5">
    <property type="entry name" value="FAMILY ACETYLTRANSFERASE, PUTATIVE-RELATED"/>
    <property type="match status" value="1"/>
</dbReference>
<evidence type="ECO:0000313" key="2">
    <source>
        <dbReference type="EMBL" id="EFI91854.1"/>
    </source>
</evidence>
<dbReference type="HOGENOM" id="CLU_078023_0_0_1"/>
<dbReference type="GO" id="GO:0008999">
    <property type="term" value="F:protein-N-terminal-alanine acetyltransferase activity"/>
    <property type="evidence" value="ECO:0007669"/>
    <property type="project" value="TreeGrafter"/>
</dbReference>
<dbReference type="AlphaFoldDB" id="D8QJR7"/>
<evidence type="ECO:0000313" key="3">
    <source>
        <dbReference type="Proteomes" id="UP000007431"/>
    </source>
</evidence>
<name>D8QJR7_SCHCM</name>
<dbReference type="InterPro" id="IPR051908">
    <property type="entry name" value="Ribosomal_N-acetyltransferase"/>
</dbReference>
<feature type="domain" description="N-acetyltransferase" evidence="1">
    <location>
        <begin position="23"/>
        <end position="170"/>
    </location>
</feature>
<dbReference type="Gene3D" id="3.40.630.30">
    <property type="match status" value="1"/>
</dbReference>
<sequence>MSAPFEPNFCFPLPASIENDKVKLVPFDPACHADDFVAGSKDHAWLFDHLPYGPWQTAEDMTSQFFEPTIHANPAVVLFAVLDKLSPNTPLAGIMAYLNTFAVNLVTEIGYITTLPAFQRTHVSSNAVAVLMKYALDTPEQGGVGLRRLEWRANSLNMKSIALAMRMGYQLDGVLRWDRVYPGDRKGNGRKVRENDVKPGTVGRDTALLSVCWDDWLNGVRDVVVKNERRQK</sequence>
<gene>
    <name evidence="2" type="ORF">SCHCODRAFT_61983</name>
</gene>
<dbReference type="GeneID" id="9593701"/>
<dbReference type="Proteomes" id="UP000007431">
    <property type="component" value="Unassembled WGS sequence"/>
</dbReference>
<dbReference type="InParanoid" id="D8QJR7"/>
<protein>
    <recommendedName>
        <fullName evidence="1">N-acetyltransferase domain-containing protein</fullName>
    </recommendedName>
</protein>